<keyword evidence="6" id="KW-0963">Cytoplasm</keyword>
<feature type="binding site" evidence="8">
    <location>
        <position position="152"/>
    </location>
    <ligand>
        <name>substrate</name>
    </ligand>
</feature>
<evidence type="ECO:0000313" key="13">
    <source>
        <dbReference type="Proteomes" id="UP000007812"/>
    </source>
</evidence>
<dbReference type="Pfam" id="PF03952">
    <property type="entry name" value="Enolase_N"/>
    <property type="match status" value="1"/>
</dbReference>
<dbReference type="GO" id="GO:0009986">
    <property type="term" value="C:cell surface"/>
    <property type="evidence" value="ECO:0007669"/>
    <property type="project" value="UniProtKB-SubCell"/>
</dbReference>
<feature type="active site" description="Proton acceptor" evidence="6 7">
    <location>
        <position position="333"/>
    </location>
</feature>
<feature type="binding site" evidence="6">
    <location>
        <position position="160"/>
    </location>
    <ligand>
        <name>(2R)-2-phosphoglycerate</name>
        <dbReference type="ChEBI" id="CHEBI:58289"/>
    </ligand>
</feature>
<dbReference type="InterPro" id="IPR020810">
    <property type="entry name" value="Enolase_C"/>
</dbReference>
<sequence>MMNGFSIARIRGFEIIDSRGNPTVRAKVTLESGISASGDAPAGASKGEREAVELRGPDGSVKAAIDSINFYISPTLAGLDSRDQAKIDRTMIELDGTENKARLGANATTATSIAVAKAGSYSMGMEPFMYIGGSRYHILPVPLLNVINGGLHAGNMLKIQEFLIIPVKFDTFKDALMASIKVYKTLKALVTEKYGKIYTSLGDEGGISPPLSVTEDALTLLYTAIKNADMEGRIFMGIDSAASNFYNPQKGTYLIDEGEKSPEQMIDFYTDIVNRYPIIYLEDPFDENDFQHFSTLQSKLKNAVVVGDDIYTTNVKYLKRGIESNSTKGVIVKINQIGTLTETIEFFDLARRNSIKTIISHRSGETEDWFISDLAVALNSDFIKTGAPSRGERTSKYNRLLEIENNYGIEYGGSKLLLR</sequence>
<evidence type="ECO:0000256" key="9">
    <source>
        <dbReference type="PIRSR" id="PIRSR001400-3"/>
    </source>
</evidence>
<evidence type="ECO:0000259" key="10">
    <source>
        <dbReference type="SMART" id="SM01192"/>
    </source>
</evidence>
<dbReference type="GO" id="GO:0000015">
    <property type="term" value="C:phosphopyruvate hydratase complex"/>
    <property type="evidence" value="ECO:0007669"/>
    <property type="project" value="InterPro"/>
</dbReference>
<feature type="binding site" evidence="6 9">
    <location>
        <position position="282"/>
    </location>
    <ligand>
        <name>Mg(2+)</name>
        <dbReference type="ChEBI" id="CHEBI:18420"/>
    </ligand>
</feature>
<evidence type="ECO:0000256" key="3">
    <source>
        <dbReference type="ARBA" id="ARBA00022842"/>
    </source>
</evidence>
<evidence type="ECO:0000313" key="12">
    <source>
        <dbReference type="EMBL" id="AEB94667.1"/>
    </source>
</evidence>
<dbReference type="SMART" id="SM01192">
    <property type="entry name" value="Enolase_C"/>
    <property type="match status" value="1"/>
</dbReference>
<dbReference type="HAMAP" id="MF_00318">
    <property type="entry name" value="Enolase"/>
    <property type="match status" value="1"/>
</dbReference>
<dbReference type="PROSITE" id="PS00164">
    <property type="entry name" value="ENOLASE"/>
    <property type="match status" value="1"/>
</dbReference>
<dbReference type="PATRIC" id="fig|1006006.8.peg.561"/>
<feature type="binding site" evidence="6 9">
    <location>
        <position position="308"/>
    </location>
    <ligand>
        <name>Mg(2+)</name>
        <dbReference type="ChEBI" id="CHEBI:18420"/>
    </ligand>
</feature>
<dbReference type="OrthoDB" id="8680at2157"/>
<dbReference type="InterPro" id="IPR020811">
    <property type="entry name" value="Enolase_N"/>
</dbReference>
<feature type="domain" description="Enolase N-terminal" evidence="11">
    <location>
        <begin position="7"/>
        <end position="131"/>
    </location>
</feature>
<feature type="binding site" evidence="8">
    <location>
        <position position="308"/>
    </location>
    <ligand>
        <name>substrate</name>
    </ligand>
</feature>
<dbReference type="STRING" id="1006006.Mcup_0560"/>
<dbReference type="KEGG" id="mcn:Mcup_0560"/>
<evidence type="ECO:0000256" key="5">
    <source>
        <dbReference type="ARBA" id="ARBA00023239"/>
    </source>
</evidence>
<comment type="similarity">
    <text evidence="2 6">Belongs to the enolase family.</text>
</comment>
<dbReference type="SUPFAM" id="SSF51604">
    <property type="entry name" value="Enolase C-terminal domain-like"/>
    <property type="match status" value="1"/>
</dbReference>
<dbReference type="HOGENOM" id="CLU_031223_2_1_2"/>
<dbReference type="SFLD" id="SFLDG00178">
    <property type="entry name" value="enolase"/>
    <property type="match status" value="1"/>
</dbReference>
<dbReference type="InterPro" id="IPR020809">
    <property type="entry name" value="Enolase_CS"/>
</dbReference>
<comment type="function">
    <text evidence="6">Catalyzes the reversible conversion of 2-phosphoglycerate (2-PG) into phosphoenolpyruvate (PEP). It is essential for the degradation of carbohydrates via glycolysis.</text>
</comment>
<evidence type="ECO:0000256" key="7">
    <source>
        <dbReference type="PIRSR" id="PIRSR001400-1"/>
    </source>
</evidence>
<feature type="binding site" evidence="6">
    <location>
        <position position="362"/>
    </location>
    <ligand>
        <name>(2R)-2-phosphoglycerate</name>
        <dbReference type="ChEBI" id="CHEBI:58289"/>
    </ligand>
</feature>
<comment type="cofactor">
    <cofactor evidence="6">
        <name>Mg(2+)</name>
        <dbReference type="ChEBI" id="CHEBI:18420"/>
    </cofactor>
    <text evidence="6">Binds a second Mg(2+) ion via substrate during catalysis.</text>
</comment>
<keyword evidence="4 6" id="KW-0324">Glycolysis</keyword>
<protein>
    <recommendedName>
        <fullName evidence="6">Enolase</fullName>
        <ecNumber evidence="6">4.2.1.11</ecNumber>
    </recommendedName>
    <alternativeName>
        <fullName evidence="6">2-phospho-D-glycerate hydro-lyase</fullName>
    </alternativeName>
    <alternativeName>
        <fullName evidence="6">2-phosphoglycerate dehydratase</fullName>
    </alternativeName>
</protein>
<dbReference type="GO" id="GO:0005576">
    <property type="term" value="C:extracellular region"/>
    <property type="evidence" value="ECO:0007669"/>
    <property type="project" value="UniProtKB-SubCell"/>
</dbReference>
<feature type="binding site" evidence="8">
    <location>
        <position position="282"/>
    </location>
    <ligand>
        <name>substrate</name>
    </ligand>
</feature>
<proteinExistence type="inferred from homology"/>
<feature type="binding site" evidence="8">
    <location>
        <begin position="360"/>
        <end position="363"/>
    </location>
    <ligand>
        <name>substrate</name>
    </ligand>
</feature>
<dbReference type="PANTHER" id="PTHR11902">
    <property type="entry name" value="ENOLASE"/>
    <property type="match status" value="1"/>
</dbReference>
<keyword evidence="5 6" id="KW-0456">Lyase</keyword>
<dbReference type="Gene3D" id="3.30.390.10">
    <property type="entry name" value="Enolase-like, N-terminal domain"/>
    <property type="match status" value="1"/>
</dbReference>
<feature type="active site" description="Proton donor" evidence="6 7">
    <location>
        <position position="204"/>
    </location>
</feature>
<feature type="binding site" evidence="6 9">
    <location>
        <position position="239"/>
    </location>
    <ligand>
        <name>Mg(2+)</name>
        <dbReference type="ChEBI" id="CHEBI:18420"/>
    </ligand>
</feature>
<dbReference type="InterPro" id="IPR036849">
    <property type="entry name" value="Enolase-like_C_sf"/>
</dbReference>
<evidence type="ECO:0000256" key="2">
    <source>
        <dbReference type="ARBA" id="ARBA00009604"/>
    </source>
</evidence>
<comment type="subcellular location">
    <subcellularLocation>
        <location evidence="6">Cytoplasm</location>
    </subcellularLocation>
    <subcellularLocation>
        <location evidence="6">Secreted</location>
    </subcellularLocation>
    <subcellularLocation>
        <location evidence="6">Cell surface</location>
    </subcellularLocation>
    <text evidence="6">Fractions of enolase are present in both the cytoplasm and on the cell surface.</text>
</comment>
<evidence type="ECO:0000256" key="8">
    <source>
        <dbReference type="PIRSR" id="PIRSR001400-2"/>
    </source>
</evidence>
<evidence type="ECO:0000256" key="6">
    <source>
        <dbReference type="HAMAP-Rule" id="MF_00318"/>
    </source>
</evidence>
<comment type="cofactor">
    <cofactor evidence="9">
        <name>Mg(2+)</name>
        <dbReference type="ChEBI" id="CHEBI:18420"/>
    </cofactor>
    <text evidence="9">Mg(2+) is required for catalysis and for stabilizing the dimer.</text>
</comment>
<dbReference type="GO" id="GO:0006096">
    <property type="term" value="P:glycolytic process"/>
    <property type="evidence" value="ECO:0007669"/>
    <property type="project" value="UniProtKB-UniRule"/>
</dbReference>
<dbReference type="GO" id="GO:0004634">
    <property type="term" value="F:phosphopyruvate hydratase activity"/>
    <property type="evidence" value="ECO:0007669"/>
    <property type="project" value="UniProtKB-UniRule"/>
</dbReference>
<gene>
    <name evidence="6" type="primary">eno</name>
    <name evidence="12" type="ordered locus">Mcup_0560</name>
</gene>
<accession>F4G0P8</accession>
<dbReference type="GeneID" id="10492753"/>
<dbReference type="EMBL" id="CP002656">
    <property type="protein sequence ID" value="AEB94667.1"/>
    <property type="molecule type" value="Genomic_DNA"/>
</dbReference>
<dbReference type="SMART" id="SM01193">
    <property type="entry name" value="Enolase_N"/>
    <property type="match status" value="1"/>
</dbReference>
<feature type="binding site" evidence="6">
    <location>
        <position position="384"/>
    </location>
    <ligand>
        <name>(2R)-2-phosphoglycerate</name>
        <dbReference type="ChEBI" id="CHEBI:58289"/>
    </ligand>
</feature>
<keyword evidence="13" id="KW-1185">Reference proteome</keyword>
<evidence type="ECO:0000256" key="4">
    <source>
        <dbReference type="ARBA" id="ARBA00023152"/>
    </source>
</evidence>
<organism evidence="12 13">
    <name type="scientific">Metallosphaera cuprina (strain Ar-4)</name>
    <dbReference type="NCBI Taxonomy" id="1006006"/>
    <lineage>
        <taxon>Archaea</taxon>
        <taxon>Thermoproteota</taxon>
        <taxon>Thermoprotei</taxon>
        <taxon>Sulfolobales</taxon>
        <taxon>Sulfolobaceae</taxon>
        <taxon>Metallosphaera</taxon>
    </lineage>
</organism>
<reference evidence="12 13" key="1">
    <citation type="journal article" date="2011" name="J. Bacteriol.">
        <title>Complete genome sequence of Metallosphaera cuprina, a metal sulfide-oxidizing archaeon from a hot spring.</title>
        <authorList>
            <person name="Liu L.J."/>
            <person name="You X.Y."/>
            <person name="Zheng H."/>
            <person name="Wang S."/>
            <person name="Jiang C.Y."/>
            <person name="Liu S.J."/>
        </authorList>
    </citation>
    <scope>NUCLEOTIDE SEQUENCE [LARGE SCALE GENOMIC DNA]</scope>
    <source>
        <strain evidence="12 13">Ar-4</strain>
    </source>
</reference>
<comment type="pathway">
    <text evidence="1 6">Carbohydrate degradation; glycolysis; pyruvate from D-glyceraldehyde 3-phosphate: step 4/5.</text>
</comment>
<dbReference type="SFLD" id="SFLDF00002">
    <property type="entry name" value="enolase"/>
    <property type="match status" value="1"/>
</dbReference>
<feature type="domain" description="Enolase C-terminal TIM barrel" evidence="10">
    <location>
        <begin position="136"/>
        <end position="419"/>
    </location>
</feature>
<dbReference type="CDD" id="cd03313">
    <property type="entry name" value="enolase"/>
    <property type="match status" value="1"/>
</dbReference>
<feature type="binding site" evidence="8">
    <location>
        <position position="161"/>
    </location>
    <ligand>
        <name>substrate</name>
    </ligand>
</feature>
<dbReference type="AlphaFoldDB" id="F4G0P8"/>
<keyword evidence="6 9" id="KW-0479">Metal-binding</keyword>
<dbReference type="SUPFAM" id="SSF54826">
    <property type="entry name" value="Enolase N-terminal domain-like"/>
    <property type="match status" value="1"/>
</dbReference>
<dbReference type="InterPro" id="IPR029017">
    <property type="entry name" value="Enolase-like_N"/>
</dbReference>
<dbReference type="RefSeq" id="WP_013737165.1">
    <property type="nucleotide sequence ID" value="NC_015435.1"/>
</dbReference>
<feature type="binding site" evidence="6">
    <location>
        <position position="363"/>
    </location>
    <ligand>
        <name>(2R)-2-phosphoglycerate</name>
        <dbReference type="ChEBI" id="CHEBI:58289"/>
    </ligand>
</feature>
<dbReference type="InterPro" id="IPR000941">
    <property type="entry name" value="Enolase"/>
</dbReference>
<comment type="catalytic activity">
    <reaction evidence="6">
        <text>(2R)-2-phosphoglycerate = phosphoenolpyruvate + H2O</text>
        <dbReference type="Rhea" id="RHEA:10164"/>
        <dbReference type="ChEBI" id="CHEBI:15377"/>
        <dbReference type="ChEBI" id="CHEBI:58289"/>
        <dbReference type="ChEBI" id="CHEBI:58702"/>
        <dbReference type="EC" id="4.2.1.11"/>
    </reaction>
</comment>
<feature type="binding site" evidence="8">
    <location>
        <position position="384"/>
    </location>
    <ligand>
        <name>substrate</name>
    </ligand>
</feature>
<keyword evidence="6" id="KW-0964">Secreted</keyword>
<evidence type="ECO:0000256" key="1">
    <source>
        <dbReference type="ARBA" id="ARBA00005031"/>
    </source>
</evidence>
<keyword evidence="3 6" id="KW-0460">Magnesium</keyword>
<dbReference type="Proteomes" id="UP000007812">
    <property type="component" value="Chromosome"/>
</dbReference>
<dbReference type="EC" id="4.2.1.11" evidence="6"/>
<dbReference type="SFLD" id="SFLDS00001">
    <property type="entry name" value="Enolase"/>
    <property type="match status" value="1"/>
</dbReference>
<name>F4G0P8_METCR</name>
<feature type="binding site" evidence="6">
    <location>
        <position position="333"/>
    </location>
    <ligand>
        <name>(2R)-2-phosphoglycerate</name>
        <dbReference type="ChEBI" id="CHEBI:58289"/>
    </ligand>
</feature>
<dbReference type="NCBIfam" id="TIGR01060">
    <property type="entry name" value="eno"/>
    <property type="match status" value="1"/>
</dbReference>
<dbReference type="PANTHER" id="PTHR11902:SF1">
    <property type="entry name" value="ENOLASE"/>
    <property type="match status" value="1"/>
</dbReference>
<dbReference type="PIRSF" id="PIRSF001400">
    <property type="entry name" value="Enolase"/>
    <property type="match status" value="1"/>
</dbReference>
<evidence type="ECO:0000259" key="11">
    <source>
        <dbReference type="SMART" id="SM01193"/>
    </source>
</evidence>
<dbReference type="eggNOG" id="arCOG01169">
    <property type="taxonomic scope" value="Archaea"/>
</dbReference>
<dbReference type="UniPathway" id="UPA00109">
    <property type="reaction ID" value="UER00187"/>
</dbReference>
<dbReference type="PRINTS" id="PR00148">
    <property type="entry name" value="ENOLASE"/>
</dbReference>
<dbReference type="Pfam" id="PF00113">
    <property type="entry name" value="Enolase_C"/>
    <property type="match status" value="1"/>
</dbReference>
<dbReference type="GO" id="GO:0000287">
    <property type="term" value="F:magnesium ion binding"/>
    <property type="evidence" value="ECO:0007669"/>
    <property type="project" value="UniProtKB-UniRule"/>
</dbReference>
<dbReference type="Gene3D" id="3.20.20.120">
    <property type="entry name" value="Enolase-like C-terminal domain"/>
    <property type="match status" value="1"/>
</dbReference>